<dbReference type="EMBL" id="CAJHJT010000034">
    <property type="protein sequence ID" value="CAD7006600.1"/>
    <property type="molecule type" value="Genomic_DNA"/>
</dbReference>
<dbReference type="PANTHER" id="PTHR48174:SF5">
    <property type="entry name" value="VACUOLAR PROTEIN SORTING-ASSOCIATED PROTEIN 62"/>
    <property type="match status" value="1"/>
</dbReference>
<evidence type="ECO:0000313" key="2">
    <source>
        <dbReference type="EMBL" id="CAD7006600.1"/>
    </source>
</evidence>
<comment type="caution">
    <text evidence="2">The sequence shown here is derived from an EMBL/GenBank/DDBJ whole genome shotgun (WGS) entry which is preliminary data.</text>
</comment>
<proteinExistence type="predicted"/>
<keyword evidence="3" id="KW-1185">Reference proteome</keyword>
<feature type="region of interest" description="Disordered" evidence="1">
    <location>
        <begin position="263"/>
        <end position="288"/>
    </location>
</feature>
<accession>A0A811V6I9</accession>
<feature type="compositionally biased region" description="Polar residues" evidence="1">
    <location>
        <begin position="387"/>
        <end position="403"/>
    </location>
</feature>
<protein>
    <submittedName>
        <fullName evidence="2">(Mediterranean fruit fly) hypothetical protein</fullName>
    </submittedName>
</protein>
<reference evidence="2" key="1">
    <citation type="submission" date="2020-11" db="EMBL/GenBank/DDBJ databases">
        <authorList>
            <person name="Whitehead M."/>
        </authorList>
    </citation>
    <scope>NUCLEOTIDE SEQUENCE</scope>
    <source>
        <strain evidence="2">EGII</strain>
    </source>
</reference>
<evidence type="ECO:0000313" key="3">
    <source>
        <dbReference type="Proteomes" id="UP000606786"/>
    </source>
</evidence>
<dbReference type="AlphaFoldDB" id="A0A811V6I9"/>
<dbReference type="PANTHER" id="PTHR48174">
    <property type="entry name" value="DUF946 FAMILY PROTEIN"/>
    <property type="match status" value="1"/>
</dbReference>
<name>A0A811V6I9_CERCA</name>
<sequence>MYFKQIINLMQHKMPYNLFYLKKKQQRNCQRNCQQPQQKQHRSLIQQHSNSAKHFKHCSDARHQLVVLLIALILLNDVTECTASAAVAAAASTLTDEPIVTTSKYLIRDNEEIGHNQHNNIIGEIRDVNNLSFDANNGAGNTGFPQHRNGFHQKFSSLDKEVVDHLIKRWAPIVWLAPEEKFMPLGVDEFLNHVQPMDKGKTLIPGIPIGDDSMKAFLVTKAEIDELLENEKSFIYGRNPNESPVPIYAVVTLCNKPLRKSSATPVSILSPSTPPSPTQSSDSEQMNIEPSGHINLSFMPSGHRTTNFQNLNVVLGATIPLSSTRGPYIPVSIDPLEVHNKTIRRSSRLYPVFQRVRRNLPLSPPITLNLPPKGLLIEPYDDIVLSKSPSDQSKGAEDISTTDAPVKADNNGQVNNFIANLADNVKFSMPTEELMEENNIDVGGSFDQIETKIPISSHVNGKGKMPKFHVTYWMFYPYSQGKTMCTLSLGPLGSIPFPAVYGFCLGSRKDIGSHIGDWEHMSLYFTGESEPEAMYVSAHDAGAYYSYNRLTGSFEFQKQETRKGILQRPNFPKTVTTFNNHPVLFAAKGSHGLWTAPGKHRFVKVARLYDINGFGTPWNTWKSVQISYENLKSYGRALIPSWLSFKGKWGNPKSKCHPFRRIGLNFCEYTDGPTGIPLKEPHFQCGLS</sequence>
<gene>
    <name evidence="2" type="ORF">CCAP1982_LOCUS14911</name>
</gene>
<dbReference type="Proteomes" id="UP000606786">
    <property type="component" value="Unassembled WGS sequence"/>
</dbReference>
<dbReference type="KEGG" id="ccat:101454802"/>
<evidence type="ECO:0000256" key="1">
    <source>
        <dbReference type="SAM" id="MobiDB-lite"/>
    </source>
</evidence>
<feature type="region of interest" description="Disordered" evidence="1">
    <location>
        <begin position="387"/>
        <end position="408"/>
    </location>
</feature>
<organism evidence="2 3">
    <name type="scientific">Ceratitis capitata</name>
    <name type="common">Mediterranean fruit fly</name>
    <name type="synonym">Tephritis capitata</name>
    <dbReference type="NCBI Taxonomy" id="7213"/>
    <lineage>
        <taxon>Eukaryota</taxon>
        <taxon>Metazoa</taxon>
        <taxon>Ecdysozoa</taxon>
        <taxon>Arthropoda</taxon>
        <taxon>Hexapoda</taxon>
        <taxon>Insecta</taxon>
        <taxon>Pterygota</taxon>
        <taxon>Neoptera</taxon>
        <taxon>Endopterygota</taxon>
        <taxon>Diptera</taxon>
        <taxon>Brachycera</taxon>
        <taxon>Muscomorpha</taxon>
        <taxon>Tephritoidea</taxon>
        <taxon>Tephritidae</taxon>
        <taxon>Ceratitis</taxon>
        <taxon>Ceratitis</taxon>
    </lineage>
</organism>
<dbReference type="OrthoDB" id="188042at2759"/>